<dbReference type="Gene3D" id="4.10.1080.10">
    <property type="entry name" value="TSP type-3 repeat"/>
    <property type="match status" value="1"/>
</dbReference>
<dbReference type="InterPro" id="IPR018247">
    <property type="entry name" value="EF_Hand_1_Ca_BS"/>
</dbReference>
<dbReference type="Gene3D" id="2.60.40.2810">
    <property type="match status" value="2"/>
</dbReference>
<feature type="domain" description="Ig-like" evidence="4">
    <location>
        <begin position="1516"/>
        <end position="1598"/>
    </location>
</feature>
<feature type="compositionally biased region" description="Polar residues" evidence="1">
    <location>
        <begin position="766"/>
        <end position="783"/>
    </location>
</feature>
<feature type="domain" description="Ig-like" evidence="4">
    <location>
        <begin position="1603"/>
        <end position="1687"/>
    </location>
</feature>
<feature type="domain" description="Ig-like" evidence="4">
    <location>
        <begin position="1170"/>
        <end position="1249"/>
    </location>
</feature>
<feature type="domain" description="Ig-like" evidence="4">
    <location>
        <begin position="1690"/>
        <end position="1773"/>
    </location>
</feature>
<evidence type="ECO:0000256" key="2">
    <source>
        <dbReference type="SAM" id="SignalP"/>
    </source>
</evidence>
<name>A0ABS5VXR0_9BACT</name>
<dbReference type="EMBL" id="JAHESD010000084">
    <property type="protein sequence ID" value="MBT1706116.1"/>
    <property type="molecule type" value="Genomic_DNA"/>
</dbReference>
<feature type="region of interest" description="Disordered" evidence="1">
    <location>
        <begin position="760"/>
        <end position="825"/>
    </location>
</feature>
<dbReference type="PROSITE" id="PS00018">
    <property type="entry name" value="EF_HAND_1"/>
    <property type="match status" value="1"/>
</dbReference>
<feature type="compositionally biased region" description="Polar residues" evidence="1">
    <location>
        <begin position="702"/>
        <end position="714"/>
    </location>
</feature>
<feature type="domain" description="RapA2 cadherin-like" evidence="3">
    <location>
        <begin position="2436"/>
        <end position="2477"/>
    </location>
</feature>
<dbReference type="NCBIfam" id="NF012211">
    <property type="entry name" value="tand_rpt_95"/>
    <property type="match status" value="2"/>
</dbReference>
<sequence length="2478" mass="253559">MTRFLLVLLLAASFFSYSQPGKLGNATIIGANTIVNKYSTVVSNASAGSSTITVNDITADLGGLAMGDLIMIYQVQGASIQTTDDNNYGAILNYNNSGNYEYAYVLSTSGNSIAIACKLKNSYSVAGRCQVVKIPLYNNLTINSGASLTAAKWNGTTGGILAVHVSGTLTNNGTISAAYVGFRGGRRDNLAGTAGATMVTLYRSPMAVNGGEKGESIAGGQSDYDAAGMGGRYGRGAPANGGGGGNSHNAAGGGGANGNNGLPWTGAGVMDPNPAYIAAWQFDPDFVANGNALTNSSGGGRGGYTYGANDQNAFLIPLSDTRWGGDNRNPVGGRGGRPLNAEVEKRIFFGGGGGAGDGNNNASNDGGDGGGIVYIIANTINGTGVITAQGQNGFNTLAGHNDAPGGGGGGGSIVVKAINFTGQTLNANGGSGGNQLITGNESEGCGGGGGGGFIAVPTSVAGVCGITNAYTYIYGTNGVSSSSSITEFPPNGGTWGAVGQNDVPVSPYFMAYTLTCLIDDDVDAIDDPSIDIDDDNDGIVDRLESFNNIDPSADHDNDLAPNYADPSFAPYRDINCDGINDYFDFDLDGIPDFIDLDSDNDGITDCIEAGGTDADRDGIIDGFVDANADGLSDQIGAGLVPSDMDGDGRYSFRDQDSDGDGITDCVEAGGTDANNDGVIDGFTDTDRDGLANSVDPTTNRLALTASNSSGSTPLSIPDTDGDSKKNYLDIDSDNDGVSDNVEGQTTAAYAAPLNIDSDGDGIANSYDGNNGGTPISPVNTDGTDQPDYLDIDSDNDNVADAIEANDHDSDGNPSPVLPVSGDADGDGLLDGYDLVNGPDCMATGMNGTGSSSILQNTDGDAQRDWRDADDDGDCMLTGSTGVSGENTNSNSSWADDFGQGGAPKPNYLYANNSIRVTNEDRCGSGSVTLNASAANPGTFRWYTALTGGTLVQTNTSTTSGSYTSPTLTTSTTYYVEFDNGVCVTSRKPVIASIVDGLNPPSTVSASRCNFGTVTLSASYGTLGTFTWYDAVSGGNLLQTTTASLTSNFTTPSVSSTTTYYVQFDNGSCATQRVAATATIQNPPVITVTDGYTCGNTSATLAASSSVTGTFNWYSTSSGGSILFTESEVLTSNYITPYLSSNTTYYVEFISASCNSVRTPVTAHVSSSVTAPAVTNNTICSTGSTTLSATSGTSGTFRWYTVSLGGTPVKTESGTSSTYLTQVISSDTRYYVEFNNGTCTSIRVPVSAYVVANSVSATGASRCGTGSVTLAANSSVSGTFNWYSAALGGVPLFTSASGVKASNYVTPNLSSTTTYYVDFTSSSPACATTSPRVAVTATIGASVTLSVTNATSCTPGTVTLNASTGGSGTFRWYSASNGGTLLQTTSSATSSNYTTPYITNTTDYYVEFDNGVCTVSPRRLVRASIISTTELIGTDDTRCGNGSVSLLVLSATSGTFNWYTASSGGSPVSTSSSNQTSHTFSTPSLSTTTTYYVELTSGSCVSSRIPVVANILPAVTAPTAINGSKCGTGSVTLAASSSVTGIIRWYSAASGGTLLQTDDNTNLSTFVTPSISATTNYYAEFSNGGYCTSARTLVKATVNTGTAPAPPTASDMSRCGNGTVVLTATSSGSGIFRWYSAASGGTLLQTTLNATTSNFTTPVISATTGYYVEFDNGTCVSSSRRLVKAIVNALPNAPTANDAMRCDNGTVDLSASSSTVGTFRWYGQAAGGIVLFTASGVLSSTYTTPVLGTSKLYYVEFDNGTCTSARTSVMATVNSTPASPSVTNGSRCGTGTLVLSATSSSNGTFRWYNAPTNGTLLATNISTASSSFTTPSISSTTTYYVEFDNGTCTSTRSSVTASIMASPVAPTGENGFRCNPGTIVLSASSASTGTFRWYTSATGGALLETDAATSTSSFTTPTLNNTVTYYVEFDNGVCASVRTPVYASVPAPDITLISSTSSGSSGIITISASVSPGTLEYSLNGTTYQSSNVFSGLANGTYTVYVREASSLCTATHANVIVKSNVPPTVLNKTTTVNEDVVLTGDLTDSGDSDPDGTSLVVNTVPIVSPAHGFITIYPDGTYTYTPVANYFGSDAVIFEVCDSGTPLPVQCVTRTLTITVNAVNDPAVAVNDDNTSLEDVPVTFNITDNDTDVEGTVDASTVDLNSTLTGIQNTFTDAQGIWSVTSTGTLTYSPTANFNGVALITYTVRDNSGATSSPGNITVIVTPVNDEPSFVKGANQTVNEDAGSRTVTGWASSINKGTTNESTQTLIFTVTNDNTAIFSVQPSIYAPTGTLTYTLAANAFGMATVTVVLKDDGGTANGGDDTFTTQTFTISVNPVNDEPSFTKGSDQTVNEDAGAQTVSSWATSLSKGPANESTQMLTFTLINNNNALFSVQPAISSSGVLTYTPATNASGVATVSVVLKDDGGTANGGDDTYATQTFTITVTPVNDAPVAVNDSKTTNEDVATTLNVTTNDTDVDGT</sequence>
<feature type="domain" description="Ig-like" evidence="4">
    <location>
        <begin position="917"/>
        <end position="992"/>
    </location>
</feature>
<feature type="domain" description="Ig-like" evidence="4">
    <location>
        <begin position="1083"/>
        <end position="1164"/>
    </location>
</feature>
<evidence type="ECO:0000256" key="1">
    <source>
        <dbReference type="SAM" id="MobiDB-lite"/>
    </source>
</evidence>
<protein>
    <submittedName>
        <fullName evidence="5">Tandem-95 repeat protein</fullName>
    </submittedName>
</protein>
<dbReference type="InterPro" id="IPR028974">
    <property type="entry name" value="TSP_type-3_rpt"/>
</dbReference>
<gene>
    <name evidence="5" type="ORF">KK060_22685</name>
</gene>
<evidence type="ECO:0000259" key="3">
    <source>
        <dbReference type="Pfam" id="PF17803"/>
    </source>
</evidence>
<evidence type="ECO:0000313" key="6">
    <source>
        <dbReference type="Proteomes" id="UP000772618"/>
    </source>
</evidence>
<feature type="non-terminal residue" evidence="5">
    <location>
        <position position="2478"/>
    </location>
</feature>
<feature type="domain" description="Ig-like" evidence="4">
    <location>
        <begin position="1433"/>
        <end position="1512"/>
    </location>
</feature>
<comment type="caution">
    <text evidence="5">The sequence shown here is derived from an EMBL/GenBank/DDBJ whole genome shotgun (WGS) entry which is preliminary data.</text>
</comment>
<feature type="domain" description="Ig-like" evidence="4">
    <location>
        <begin position="1776"/>
        <end position="1858"/>
    </location>
</feature>
<keyword evidence="2" id="KW-0732">Signal</keyword>
<feature type="compositionally biased region" description="Acidic residues" evidence="1">
    <location>
        <begin position="787"/>
        <end position="797"/>
    </location>
</feature>
<dbReference type="Pfam" id="PF19081">
    <property type="entry name" value="Ig_7"/>
    <property type="match status" value="12"/>
</dbReference>
<organism evidence="5 6">
    <name type="scientific">Chryseosolibacter indicus</name>
    <dbReference type="NCBI Taxonomy" id="2782351"/>
    <lineage>
        <taxon>Bacteria</taxon>
        <taxon>Pseudomonadati</taxon>
        <taxon>Bacteroidota</taxon>
        <taxon>Cytophagia</taxon>
        <taxon>Cytophagales</taxon>
        <taxon>Chryseotaleaceae</taxon>
        <taxon>Chryseosolibacter</taxon>
    </lineage>
</organism>
<dbReference type="InterPro" id="IPR044023">
    <property type="entry name" value="Ig_7"/>
</dbReference>
<dbReference type="InterPro" id="IPR040853">
    <property type="entry name" value="RapA2_cadherin-like"/>
</dbReference>
<feature type="region of interest" description="Disordered" evidence="1">
    <location>
        <begin position="702"/>
        <end position="739"/>
    </location>
</feature>
<feature type="domain" description="Ig-like" evidence="4">
    <location>
        <begin position="1254"/>
        <end position="1338"/>
    </location>
</feature>
<feature type="signal peptide" evidence="2">
    <location>
        <begin position="1"/>
        <end position="18"/>
    </location>
</feature>
<evidence type="ECO:0000259" key="4">
    <source>
        <dbReference type="Pfam" id="PF19081"/>
    </source>
</evidence>
<reference evidence="5 6" key="1">
    <citation type="submission" date="2021-05" db="EMBL/GenBank/DDBJ databases">
        <title>A Polyphasic approach of four new species of the genus Ohtaekwangia: Ohtaekwangia histidinii sp. nov., Ohtaekwangia cretensis sp. nov., Ohtaekwangia indiensis sp. nov., Ohtaekwangia reichenbachii sp. nov. from diverse environment.</title>
        <authorList>
            <person name="Octaviana S."/>
        </authorList>
    </citation>
    <scope>NUCLEOTIDE SEQUENCE [LARGE SCALE GENOMIC DNA]</scope>
    <source>
        <strain evidence="5 6">PWU20</strain>
    </source>
</reference>
<evidence type="ECO:0000313" key="5">
    <source>
        <dbReference type="EMBL" id="MBT1706116.1"/>
    </source>
</evidence>
<dbReference type="RefSeq" id="WP_254157049.1">
    <property type="nucleotide sequence ID" value="NZ_JAHESD010000084.1"/>
</dbReference>
<dbReference type="Proteomes" id="UP000772618">
    <property type="component" value="Unassembled WGS sequence"/>
</dbReference>
<feature type="domain" description="Ig-like" evidence="4">
    <location>
        <begin position="1000"/>
        <end position="1079"/>
    </location>
</feature>
<accession>A0ABS5VXR0</accession>
<feature type="domain" description="Ig-like" evidence="4">
    <location>
        <begin position="1345"/>
        <end position="1423"/>
    </location>
</feature>
<feature type="domain" description="Ig-like" evidence="4">
    <location>
        <begin position="1862"/>
        <end position="1944"/>
    </location>
</feature>
<dbReference type="SUPFAM" id="SSF103647">
    <property type="entry name" value="TSP type-3 repeat"/>
    <property type="match status" value="1"/>
</dbReference>
<dbReference type="Pfam" id="PF17803">
    <property type="entry name" value="Cadherin_4"/>
    <property type="match status" value="1"/>
</dbReference>
<proteinExistence type="predicted"/>
<dbReference type="Pfam" id="PF17963">
    <property type="entry name" value="Big_9"/>
    <property type="match status" value="2"/>
</dbReference>
<keyword evidence="6" id="KW-1185">Reference proteome</keyword>
<feature type="chain" id="PRO_5047487808" evidence="2">
    <location>
        <begin position="19"/>
        <end position="2478"/>
    </location>
</feature>